<comment type="caution">
    <text evidence="1">The sequence shown here is derived from an EMBL/GenBank/DDBJ whole genome shotgun (WGS) entry which is preliminary data.</text>
</comment>
<organism evidence="1 2">
    <name type="scientific">Brucella rhizosphaerae</name>
    <dbReference type="NCBI Taxonomy" id="571254"/>
    <lineage>
        <taxon>Bacteria</taxon>
        <taxon>Pseudomonadati</taxon>
        <taxon>Pseudomonadota</taxon>
        <taxon>Alphaproteobacteria</taxon>
        <taxon>Hyphomicrobiales</taxon>
        <taxon>Brucellaceae</taxon>
        <taxon>Brucella/Ochrobactrum group</taxon>
        <taxon>Brucella</taxon>
    </lineage>
</organism>
<dbReference type="AlphaFoldDB" id="A0A256F5L7"/>
<reference evidence="1 2" key="1">
    <citation type="submission" date="2017-07" db="EMBL/GenBank/DDBJ databases">
        <title>Phylogenetic study on the rhizospheric bacterium Ochrobactrum sp. A44.</title>
        <authorList>
            <person name="Krzyzanowska D.M."/>
            <person name="Ossowicki A."/>
            <person name="Rajewska M."/>
            <person name="Maciag T."/>
            <person name="Kaczynski Z."/>
            <person name="Czerwicka M."/>
            <person name="Jafra S."/>
        </authorList>
    </citation>
    <scope>NUCLEOTIDE SEQUENCE [LARGE SCALE GENOMIC DNA]</scope>
    <source>
        <strain evidence="1 2">PR17</strain>
    </source>
</reference>
<accession>A0A256F5L7</accession>
<name>A0A256F5L7_9HYPH</name>
<evidence type="ECO:0000313" key="1">
    <source>
        <dbReference type="EMBL" id="OYR10142.1"/>
    </source>
</evidence>
<dbReference type="Proteomes" id="UP000216345">
    <property type="component" value="Unassembled WGS sequence"/>
</dbReference>
<keyword evidence="2" id="KW-1185">Reference proteome</keyword>
<gene>
    <name evidence="1" type="ORF">CEV32_2579</name>
</gene>
<protein>
    <submittedName>
        <fullName evidence="1">Uncharacterized protein</fullName>
    </submittedName>
</protein>
<evidence type="ECO:0000313" key="2">
    <source>
        <dbReference type="Proteomes" id="UP000216345"/>
    </source>
</evidence>
<dbReference type="EMBL" id="NNRK01000034">
    <property type="protein sequence ID" value="OYR10142.1"/>
    <property type="molecule type" value="Genomic_DNA"/>
</dbReference>
<sequence>MLATRNSAKGSYNSRASCFFPDAQKTLWLSEYVHRVFRKRITIFGAML</sequence>
<proteinExistence type="predicted"/>